<organism evidence="1 2">
    <name type="scientific">Ambrosiozyma monospora</name>
    <name type="common">Yeast</name>
    <name type="synonym">Endomycopsis monosporus</name>
    <dbReference type="NCBI Taxonomy" id="43982"/>
    <lineage>
        <taxon>Eukaryota</taxon>
        <taxon>Fungi</taxon>
        <taxon>Dikarya</taxon>
        <taxon>Ascomycota</taxon>
        <taxon>Saccharomycotina</taxon>
        <taxon>Pichiomycetes</taxon>
        <taxon>Pichiales</taxon>
        <taxon>Pichiaceae</taxon>
        <taxon>Ambrosiozyma</taxon>
    </lineage>
</organism>
<keyword evidence="2" id="KW-1185">Reference proteome</keyword>
<evidence type="ECO:0000313" key="1">
    <source>
        <dbReference type="EMBL" id="GME71527.1"/>
    </source>
</evidence>
<comment type="caution">
    <text evidence="1">The sequence shown here is derived from an EMBL/GenBank/DDBJ whole genome shotgun (WGS) entry which is preliminary data.</text>
</comment>
<dbReference type="EMBL" id="BSXS01000226">
    <property type="protein sequence ID" value="GME71527.1"/>
    <property type="molecule type" value="Genomic_DNA"/>
</dbReference>
<gene>
    <name evidence="1" type="ORF">Amon02_000061700</name>
</gene>
<accession>A0ACB5SSG8</accession>
<proteinExistence type="predicted"/>
<name>A0ACB5SSG8_AMBMO</name>
<evidence type="ECO:0000313" key="2">
    <source>
        <dbReference type="Proteomes" id="UP001165064"/>
    </source>
</evidence>
<reference evidence="1" key="1">
    <citation type="submission" date="2023-04" db="EMBL/GenBank/DDBJ databases">
        <title>Ambrosiozyma monospora NBRC 10751.</title>
        <authorList>
            <person name="Ichikawa N."/>
            <person name="Sato H."/>
            <person name="Tonouchi N."/>
        </authorList>
    </citation>
    <scope>NUCLEOTIDE SEQUENCE</scope>
    <source>
        <strain evidence="1">NBRC 10751</strain>
    </source>
</reference>
<protein>
    <submittedName>
        <fullName evidence="1">Unnamed protein product</fullName>
    </submittedName>
</protein>
<dbReference type="Proteomes" id="UP001165064">
    <property type="component" value="Unassembled WGS sequence"/>
</dbReference>
<sequence>MAFPKYLDQISVNKERLTPLQVVFAKVSHDNGTRYDFFNEDDRESLYDHNYMMLKKDIKQSWTDFTYVNSLLEISKFAKVVLRYTGLASRVFHPKLVLLYNHPNCVFILEKLIGPITREVLDDIRKFKTLDVNSLDIIPIKCLRTMISAI</sequence>